<proteinExistence type="inferred from homology"/>
<dbReference type="InterPro" id="IPR042100">
    <property type="entry name" value="Bug_dom1"/>
</dbReference>
<feature type="signal peptide" evidence="2">
    <location>
        <begin position="1"/>
        <end position="23"/>
    </location>
</feature>
<comment type="caution">
    <text evidence="3">The sequence shown here is derived from an EMBL/GenBank/DDBJ whole genome shotgun (WGS) entry which is preliminary data.</text>
</comment>
<dbReference type="Proteomes" id="UP001196565">
    <property type="component" value="Unassembled WGS sequence"/>
</dbReference>
<organism evidence="3 4">
    <name type="scientific">Roseomonas alba</name>
    <dbReference type="NCBI Taxonomy" id="2846776"/>
    <lineage>
        <taxon>Bacteria</taxon>
        <taxon>Pseudomonadati</taxon>
        <taxon>Pseudomonadota</taxon>
        <taxon>Alphaproteobacteria</taxon>
        <taxon>Acetobacterales</taxon>
        <taxon>Roseomonadaceae</taxon>
        <taxon>Roseomonas</taxon>
    </lineage>
</organism>
<keyword evidence="2" id="KW-0732">Signal</keyword>
<dbReference type="RefSeq" id="WP_219766222.1">
    <property type="nucleotide sequence ID" value="NZ_JAHYBZ010000012.1"/>
</dbReference>
<protein>
    <submittedName>
        <fullName evidence="3">Tripartite tricarboxylate transporter substrate binding protein</fullName>
    </submittedName>
</protein>
<feature type="chain" id="PRO_5046229675" evidence="2">
    <location>
        <begin position="24"/>
        <end position="322"/>
    </location>
</feature>
<dbReference type="Gene3D" id="3.40.190.10">
    <property type="entry name" value="Periplasmic binding protein-like II"/>
    <property type="match status" value="1"/>
</dbReference>
<evidence type="ECO:0000313" key="4">
    <source>
        <dbReference type="Proteomes" id="UP001196565"/>
    </source>
</evidence>
<dbReference type="PANTHER" id="PTHR42928">
    <property type="entry name" value="TRICARBOXYLATE-BINDING PROTEIN"/>
    <property type="match status" value="1"/>
</dbReference>
<sequence>MFRRHLLTAAAAVALPCAARAQAAWPDRPIRLIVPFPPAGGTDVISREIGGRMAAATGWNIVIDNRPGAGGNIGLDAVAKAAPDGYTIGMGQAANLAINPALYPRMPFDPLTDFALISLVATQPNVLVVARGAPFRTLADLVAAGKARPGTLTAGNAGNGTTGHLAAAMFAQAAGIDITHVPYRGAAPVITDLLAGRVDMFFANPLAVKGVLESGDVRALAVTSAERSRTFPAVPTVAESGYPGFEAVNWTGLVAPARTPDAIIARLNEETRKALALPETIARLAAEGSEPFASSPERFRAFLVEEHAKWGRVVREARIELN</sequence>
<dbReference type="PANTHER" id="PTHR42928:SF5">
    <property type="entry name" value="BLR1237 PROTEIN"/>
    <property type="match status" value="1"/>
</dbReference>
<dbReference type="CDD" id="cd13578">
    <property type="entry name" value="PBP2_Bug27"/>
    <property type="match status" value="1"/>
</dbReference>
<dbReference type="InterPro" id="IPR005064">
    <property type="entry name" value="BUG"/>
</dbReference>
<evidence type="ECO:0000256" key="1">
    <source>
        <dbReference type="ARBA" id="ARBA00006987"/>
    </source>
</evidence>
<reference evidence="3 4" key="1">
    <citation type="submission" date="2021-07" db="EMBL/GenBank/DDBJ databases">
        <authorList>
            <person name="So Y."/>
        </authorList>
    </citation>
    <scope>NUCLEOTIDE SEQUENCE [LARGE SCALE GENOMIC DNA]</scope>
    <source>
        <strain evidence="3 4">HJA6</strain>
    </source>
</reference>
<evidence type="ECO:0000256" key="2">
    <source>
        <dbReference type="SAM" id="SignalP"/>
    </source>
</evidence>
<dbReference type="PIRSF" id="PIRSF017082">
    <property type="entry name" value="YflP"/>
    <property type="match status" value="1"/>
</dbReference>
<dbReference type="EMBL" id="JAHYBZ010000012">
    <property type="protein sequence ID" value="MBW6401503.1"/>
    <property type="molecule type" value="Genomic_DNA"/>
</dbReference>
<name>A0ABS7AGR3_9PROT</name>
<accession>A0ABS7AGR3</accession>
<keyword evidence="4" id="KW-1185">Reference proteome</keyword>
<dbReference type="SUPFAM" id="SSF53850">
    <property type="entry name" value="Periplasmic binding protein-like II"/>
    <property type="match status" value="1"/>
</dbReference>
<dbReference type="Gene3D" id="3.40.190.150">
    <property type="entry name" value="Bordetella uptake gene, domain 1"/>
    <property type="match status" value="1"/>
</dbReference>
<comment type="similarity">
    <text evidence="1">Belongs to the UPF0065 (bug) family.</text>
</comment>
<dbReference type="Pfam" id="PF03401">
    <property type="entry name" value="TctC"/>
    <property type="match status" value="1"/>
</dbReference>
<evidence type="ECO:0000313" key="3">
    <source>
        <dbReference type="EMBL" id="MBW6401503.1"/>
    </source>
</evidence>
<gene>
    <name evidence="3" type="ORF">KPL78_26870</name>
</gene>